<sequence length="169" mass="18483">MKTSNAVIASLLALTQSVWMVKDAQAQHGREKKGHEQRQGQGEKERSSAHEAPHGRAMDHPGSVPIGGYFQEHHRAAAHDYYGRPENRGFCPPGLAKKNNGCLPLGQSRQWQKGHPLARGVVFYDVPRSVVLSLGVPPSGYRYVRVASDILLIAIGTGMVVDAIEDLVR</sequence>
<evidence type="ECO:0000313" key="2">
    <source>
        <dbReference type="EMBL" id="MDI9232715.1"/>
    </source>
</evidence>
<reference evidence="2" key="1">
    <citation type="submission" date="2023-05" db="EMBL/GenBank/DDBJ databases">
        <title>Limnohabitans sp. strain HM2-2 Genome sequencing and assembly.</title>
        <authorList>
            <person name="Jung Y."/>
        </authorList>
    </citation>
    <scope>NUCLEOTIDE SEQUENCE</scope>
    <source>
        <strain evidence="2">HM2-2</strain>
    </source>
</reference>
<dbReference type="InterPro" id="IPR024572">
    <property type="entry name" value="RcnB"/>
</dbReference>
<evidence type="ECO:0000256" key="1">
    <source>
        <dbReference type="SAM" id="MobiDB-lite"/>
    </source>
</evidence>
<accession>A0ABT6X3M1</accession>
<gene>
    <name evidence="2" type="ORF">QLQ16_02570</name>
</gene>
<dbReference type="Proteomes" id="UP001431902">
    <property type="component" value="Unassembled WGS sequence"/>
</dbReference>
<organism evidence="2 3">
    <name type="scientific">Limnohabitans lacus</name>
    <dbReference type="NCBI Taxonomy" id="3045173"/>
    <lineage>
        <taxon>Bacteria</taxon>
        <taxon>Pseudomonadati</taxon>
        <taxon>Pseudomonadota</taxon>
        <taxon>Betaproteobacteria</taxon>
        <taxon>Burkholderiales</taxon>
        <taxon>Comamonadaceae</taxon>
        <taxon>Limnohabitans</taxon>
    </lineage>
</organism>
<proteinExistence type="predicted"/>
<comment type="caution">
    <text evidence="2">The sequence shown here is derived from an EMBL/GenBank/DDBJ whole genome shotgun (WGS) entry which is preliminary data.</text>
</comment>
<protein>
    <submittedName>
        <fullName evidence="2">RcnB family protein</fullName>
    </submittedName>
</protein>
<dbReference type="Pfam" id="PF11776">
    <property type="entry name" value="RcnB"/>
    <property type="match status" value="1"/>
</dbReference>
<evidence type="ECO:0000313" key="3">
    <source>
        <dbReference type="Proteomes" id="UP001431902"/>
    </source>
</evidence>
<feature type="compositionally biased region" description="Basic and acidic residues" evidence="1">
    <location>
        <begin position="33"/>
        <end position="59"/>
    </location>
</feature>
<name>A0ABT6X3M1_9BURK</name>
<dbReference type="RefSeq" id="WP_283223106.1">
    <property type="nucleotide sequence ID" value="NZ_JASGBH010000001.1"/>
</dbReference>
<keyword evidence="3" id="KW-1185">Reference proteome</keyword>
<dbReference type="Gene3D" id="3.10.450.160">
    <property type="entry name" value="inner membrane protein cigr"/>
    <property type="match status" value="1"/>
</dbReference>
<dbReference type="EMBL" id="JASGBH010000001">
    <property type="protein sequence ID" value="MDI9232715.1"/>
    <property type="molecule type" value="Genomic_DNA"/>
</dbReference>
<feature type="region of interest" description="Disordered" evidence="1">
    <location>
        <begin position="24"/>
        <end position="68"/>
    </location>
</feature>